<keyword evidence="2" id="KW-1185">Reference proteome</keyword>
<evidence type="ECO:0000313" key="1">
    <source>
        <dbReference type="EMBL" id="QSB04208.1"/>
    </source>
</evidence>
<accession>A0A895XRH3</accession>
<dbReference type="Proteomes" id="UP000662939">
    <property type="component" value="Chromosome"/>
</dbReference>
<dbReference type="RefSeq" id="WP_213170208.1">
    <property type="nucleotide sequence ID" value="NZ_CP070496.1"/>
</dbReference>
<dbReference type="KEGG" id="nav:JQS30_10335"/>
<dbReference type="EMBL" id="CP070496">
    <property type="protein sequence ID" value="QSB04208.1"/>
    <property type="molecule type" value="Genomic_DNA"/>
</dbReference>
<evidence type="ECO:0000313" key="2">
    <source>
        <dbReference type="Proteomes" id="UP000662939"/>
    </source>
</evidence>
<name>A0A895XRH3_9ACTN</name>
<dbReference type="AlphaFoldDB" id="A0A895XRH3"/>
<organism evidence="1 2">
    <name type="scientific">Natronoglycomyces albus</name>
    <dbReference type="NCBI Taxonomy" id="2811108"/>
    <lineage>
        <taxon>Bacteria</taxon>
        <taxon>Bacillati</taxon>
        <taxon>Actinomycetota</taxon>
        <taxon>Actinomycetes</taxon>
        <taxon>Glycomycetales</taxon>
        <taxon>Glycomycetaceae</taxon>
        <taxon>Natronoglycomyces</taxon>
    </lineage>
</organism>
<proteinExistence type="predicted"/>
<sequence>MSAKWVRADGMVMLWVLEDGIRHACGYDPSPGTAALWVLNAMYEQESPIVEETHDEQHRRRLAAGEVEPWRLGDFDERDHPELTVPGGGLGWADHPGPGWKRLRWHQLAERIGDPIVRLGHDTFYPIPSLRSFPSVKRDGSWPASIQPPTEGSLDWESFRALAAVLCEFSGPETVVYAHWCDAITAEEFTVFEGRLADLEALRLLPFSSSPSNIWPADRSWLLYTDWDLWGTKVTGPAELLARLEADDFLETAWLPDYRLMLDRRET</sequence>
<gene>
    <name evidence="1" type="ORF">JQS30_10335</name>
</gene>
<protein>
    <submittedName>
        <fullName evidence="1">Uncharacterized protein</fullName>
    </submittedName>
</protein>
<reference evidence="1" key="1">
    <citation type="submission" date="2021-02" db="EMBL/GenBank/DDBJ databases">
        <title>Natronoglycomyces albus gen. nov., sp. nov, a haloalkaliphilic actinobacterium from a soda solonchak soil.</title>
        <authorList>
            <person name="Sorokin D.Y."/>
            <person name="Khijniak T.V."/>
            <person name="Zakharycheva A.P."/>
            <person name="Boueva O.V."/>
            <person name="Ariskina E.V."/>
            <person name="Hahnke R.L."/>
            <person name="Bunk B."/>
            <person name="Sproer C."/>
            <person name="Schumann P."/>
            <person name="Evtushenko L.I."/>
            <person name="Kublanov I.V."/>
        </authorList>
    </citation>
    <scope>NUCLEOTIDE SEQUENCE</scope>
    <source>
        <strain evidence="1">DSM 106290</strain>
    </source>
</reference>